<comment type="similarity">
    <text evidence="1">Belongs to the iron/ascorbate-dependent oxidoreductase family.</text>
</comment>
<dbReference type="Proteomes" id="UP001149074">
    <property type="component" value="Unassembled WGS sequence"/>
</dbReference>
<accession>A0A9W9G0C9</accession>
<dbReference type="GeneID" id="81353866"/>
<dbReference type="Pfam" id="PF03171">
    <property type="entry name" value="2OG-FeII_Oxy"/>
    <property type="match status" value="1"/>
</dbReference>
<evidence type="ECO:0000259" key="3">
    <source>
        <dbReference type="Pfam" id="PF03171"/>
    </source>
</evidence>
<evidence type="ECO:0000256" key="2">
    <source>
        <dbReference type="SAM" id="MobiDB-lite"/>
    </source>
</evidence>
<comment type="caution">
    <text evidence="5">The sequence shown here is derived from an EMBL/GenBank/DDBJ whole genome shotgun (WGS) entry which is preliminary data.</text>
</comment>
<gene>
    <name evidence="5" type="ORF">N7532_002393</name>
</gene>
<dbReference type="RefSeq" id="XP_056477859.1">
    <property type="nucleotide sequence ID" value="XM_056614887.1"/>
</dbReference>
<protein>
    <submittedName>
        <fullName evidence="5">Clavaminate synthase-like protein</fullName>
    </submittedName>
</protein>
<feature type="domain" description="Isopenicillin N synthase-like Fe(2+) 2OG dioxygenase" evidence="3">
    <location>
        <begin position="194"/>
        <end position="274"/>
    </location>
</feature>
<feature type="domain" description="Non-haem dioxygenase N-terminal" evidence="4">
    <location>
        <begin position="28"/>
        <end position="122"/>
    </location>
</feature>
<dbReference type="Pfam" id="PF14226">
    <property type="entry name" value="DIOX_N"/>
    <property type="match status" value="1"/>
</dbReference>
<dbReference type="InterPro" id="IPR050231">
    <property type="entry name" value="Iron_ascorbate_oxido_reductase"/>
</dbReference>
<reference evidence="5" key="1">
    <citation type="submission" date="2022-11" db="EMBL/GenBank/DDBJ databases">
        <authorList>
            <person name="Petersen C."/>
        </authorList>
    </citation>
    <scope>NUCLEOTIDE SEQUENCE</scope>
    <source>
        <strain evidence="5">IBT 30761</strain>
    </source>
</reference>
<keyword evidence="6" id="KW-1185">Reference proteome</keyword>
<evidence type="ECO:0000256" key="1">
    <source>
        <dbReference type="ARBA" id="ARBA00008056"/>
    </source>
</evidence>
<sequence length="278" mass="30664">MTQTTTSPAPAITKVIGEQSLKIADLSVINADKLAANDPAATETLLKAAKSPGFFYLSFDEPASENIAKDINTLYEACEKYFAQSGDEKMKDFREGVDRGYKKGPGHESFEIAREEKDTITLPTKLVPYSNVLRDFSSVCDNYSRICLRALSAGLGLEGQSHLENTHNPNDPNDSGLKLLSGPTEPTVADVPNTTHTDGGSITFLWCGKWASQVQIPETKEWLWIEPTSRCVLVNIANSLQKQTDGTLHSPVHRVTQPTDGVEDRFMVSYFFRPSKTF</sequence>
<dbReference type="InterPro" id="IPR044861">
    <property type="entry name" value="IPNS-like_FE2OG_OXY"/>
</dbReference>
<dbReference type="OrthoDB" id="288590at2759"/>
<evidence type="ECO:0000313" key="5">
    <source>
        <dbReference type="EMBL" id="KAJ5109748.1"/>
    </source>
</evidence>
<proteinExistence type="inferred from homology"/>
<organism evidence="5 6">
    <name type="scientific">Penicillium argentinense</name>
    <dbReference type="NCBI Taxonomy" id="1131581"/>
    <lineage>
        <taxon>Eukaryota</taxon>
        <taxon>Fungi</taxon>
        <taxon>Dikarya</taxon>
        <taxon>Ascomycota</taxon>
        <taxon>Pezizomycotina</taxon>
        <taxon>Eurotiomycetes</taxon>
        <taxon>Eurotiomycetidae</taxon>
        <taxon>Eurotiales</taxon>
        <taxon>Aspergillaceae</taxon>
        <taxon>Penicillium</taxon>
    </lineage>
</organism>
<dbReference type="PANTHER" id="PTHR47990">
    <property type="entry name" value="2-OXOGLUTARATE (2OG) AND FE(II)-DEPENDENT OXYGENASE SUPERFAMILY PROTEIN-RELATED"/>
    <property type="match status" value="1"/>
</dbReference>
<evidence type="ECO:0000259" key="4">
    <source>
        <dbReference type="Pfam" id="PF14226"/>
    </source>
</evidence>
<feature type="compositionally biased region" description="Polar residues" evidence="2">
    <location>
        <begin position="162"/>
        <end position="173"/>
    </location>
</feature>
<dbReference type="AlphaFoldDB" id="A0A9W9G0C9"/>
<name>A0A9W9G0C9_9EURO</name>
<dbReference type="SUPFAM" id="SSF51197">
    <property type="entry name" value="Clavaminate synthase-like"/>
    <property type="match status" value="1"/>
</dbReference>
<dbReference type="EMBL" id="JAPQKI010000003">
    <property type="protein sequence ID" value="KAJ5109748.1"/>
    <property type="molecule type" value="Genomic_DNA"/>
</dbReference>
<reference evidence="5" key="2">
    <citation type="journal article" date="2023" name="IMA Fungus">
        <title>Comparative genomic study of the Penicillium genus elucidates a diverse pangenome and 15 lateral gene transfer events.</title>
        <authorList>
            <person name="Petersen C."/>
            <person name="Sorensen T."/>
            <person name="Nielsen M.R."/>
            <person name="Sondergaard T.E."/>
            <person name="Sorensen J.L."/>
            <person name="Fitzpatrick D.A."/>
            <person name="Frisvad J.C."/>
            <person name="Nielsen K.L."/>
        </authorList>
    </citation>
    <scope>NUCLEOTIDE SEQUENCE</scope>
    <source>
        <strain evidence="5">IBT 30761</strain>
    </source>
</reference>
<feature type="region of interest" description="Disordered" evidence="2">
    <location>
        <begin position="162"/>
        <end position="185"/>
    </location>
</feature>
<dbReference type="InterPro" id="IPR027443">
    <property type="entry name" value="IPNS-like_sf"/>
</dbReference>
<dbReference type="InterPro" id="IPR026992">
    <property type="entry name" value="DIOX_N"/>
</dbReference>
<dbReference type="Gene3D" id="2.60.120.330">
    <property type="entry name" value="B-lactam Antibiotic, Isopenicillin N Synthase, Chain"/>
    <property type="match status" value="1"/>
</dbReference>
<evidence type="ECO:0000313" key="6">
    <source>
        <dbReference type="Proteomes" id="UP001149074"/>
    </source>
</evidence>